<accession>A0ACB8SKT6</accession>
<protein>
    <submittedName>
        <fullName evidence="1">Uncharacterized protein</fullName>
    </submittedName>
</protein>
<dbReference type="Proteomes" id="UP000814140">
    <property type="component" value="Unassembled WGS sequence"/>
</dbReference>
<dbReference type="EMBL" id="MU277254">
    <property type="protein sequence ID" value="KAI0056999.1"/>
    <property type="molecule type" value="Genomic_DNA"/>
</dbReference>
<organism evidence="1 2">
    <name type="scientific">Artomyces pyxidatus</name>
    <dbReference type="NCBI Taxonomy" id="48021"/>
    <lineage>
        <taxon>Eukaryota</taxon>
        <taxon>Fungi</taxon>
        <taxon>Dikarya</taxon>
        <taxon>Basidiomycota</taxon>
        <taxon>Agaricomycotina</taxon>
        <taxon>Agaricomycetes</taxon>
        <taxon>Russulales</taxon>
        <taxon>Auriscalpiaceae</taxon>
        <taxon>Artomyces</taxon>
    </lineage>
</organism>
<reference evidence="1" key="2">
    <citation type="journal article" date="2022" name="New Phytol.">
        <title>Evolutionary transition to the ectomycorrhizal habit in the genomes of a hyperdiverse lineage of mushroom-forming fungi.</title>
        <authorList>
            <person name="Looney B."/>
            <person name="Miyauchi S."/>
            <person name="Morin E."/>
            <person name="Drula E."/>
            <person name="Courty P.E."/>
            <person name="Kohler A."/>
            <person name="Kuo A."/>
            <person name="LaButti K."/>
            <person name="Pangilinan J."/>
            <person name="Lipzen A."/>
            <person name="Riley R."/>
            <person name="Andreopoulos W."/>
            <person name="He G."/>
            <person name="Johnson J."/>
            <person name="Nolan M."/>
            <person name="Tritt A."/>
            <person name="Barry K.W."/>
            <person name="Grigoriev I.V."/>
            <person name="Nagy L.G."/>
            <person name="Hibbett D."/>
            <person name="Henrissat B."/>
            <person name="Matheny P.B."/>
            <person name="Labbe J."/>
            <person name="Martin F.M."/>
        </authorList>
    </citation>
    <scope>NUCLEOTIDE SEQUENCE</scope>
    <source>
        <strain evidence="1">HHB10654</strain>
    </source>
</reference>
<reference evidence="1" key="1">
    <citation type="submission" date="2021-03" db="EMBL/GenBank/DDBJ databases">
        <authorList>
            <consortium name="DOE Joint Genome Institute"/>
            <person name="Ahrendt S."/>
            <person name="Looney B.P."/>
            <person name="Miyauchi S."/>
            <person name="Morin E."/>
            <person name="Drula E."/>
            <person name="Courty P.E."/>
            <person name="Chicoki N."/>
            <person name="Fauchery L."/>
            <person name="Kohler A."/>
            <person name="Kuo A."/>
            <person name="Labutti K."/>
            <person name="Pangilinan J."/>
            <person name="Lipzen A."/>
            <person name="Riley R."/>
            <person name="Andreopoulos W."/>
            <person name="He G."/>
            <person name="Johnson J."/>
            <person name="Barry K.W."/>
            <person name="Grigoriev I.V."/>
            <person name="Nagy L."/>
            <person name="Hibbett D."/>
            <person name="Henrissat B."/>
            <person name="Matheny P.B."/>
            <person name="Labbe J."/>
            <person name="Martin F."/>
        </authorList>
    </citation>
    <scope>NUCLEOTIDE SEQUENCE</scope>
    <source>
        <strain evidence="1">HHB10654</strain>
    </source>
</reference>
<gene>
    <name evidence="1" type="ORF">BV25DRAFT_1473023</name>
</gene>
<name>A0ACB8SKT6_9AGAM</name>
<keyword evidence="2" id="KW-1185">Reference proteome</keyword>
<sequence>MSRRRRMIIRRACPVVSFRLARFLTQYLSVIVFMLSSNIALVASILYAAAPTVPGSRLQGSQDMYAIRTAEYLLVHSDRPVILVVQFPQFQSLRTYHRLENVLHCHIVLVSKSSGGCRSQMKTGTTFPSPSPLAPSSSQAVPTEIQRRCQALRGVTGDRDRCKERLVGGIGVRVAQRLPQKECL</sequence>
<comment type="caution">
    <text evidence="1">The sequence shown here is derived from an EMBL/GenBank/DDBJ whole genome shotgun (WGS) entry which is preliminary data.</text>
</comment>
<proteinExistence type="predicted"/>
<evidence type="ECO:0000313" key="2">
    <source>
        <dbReference type="Proteomes" id="UP000814140"/>
    </source>
</evidence>
<evidence type="ECO:0000313" key="1">
    <source>
        <dbReference type="EMBL" id="KAI0056999.1"/>
    </source>
</evidence>